<organism evidence="1">
    <name type="scientific">marine metagenome</name>
    <dbReference type="NCBI Taxonomy" id="408172"/>
    <lineage>
        <taxon>unclassified sequences</taxon>
        <taxon>metagenomes</taxon>
        <taxon>ecological metagenomes</taxon>
    </lineage>
</organism>
<accession>A0A381QD73</accession>
<reference evidence="1" key="1">
    <citation type="submission" date="2018-05" db="EMBL/GenBank/DDBJ databases">
        <authorList>
            <person name="Lanie J.A."/>
            <person name="Ng W.-L."/>
            <person name="Kazmierczak K.M."/>
            <person name="Andrzejewski T.M."/>
            <person name="Davidsen T.M."/>
            <person name="Wayne K.J."/>
            <person name="Tettelin H."/>
            <person name="Glass J.I."/>
            <person name="Rusch D."/>
            <person name="Podicherti R."/>
            <person name="Tsui H.-C.T."/>
            <person name="Winkler M.E."/>
        </authorList>
    </citation>
    <scope>NUCLEOTIDE SEQUENCE</scope>
</reference>
<name>A0A381QD73_9ZZZZ</name>
<protein>
    <submittedName>
        <fullName evidence="1">Uncharacterized protein</fullName>
    </submittedName>
</protein>
<sequence>MVVEASFVEKKYADFVLIILITLTTKT</sequence>
<gene>
    <name evidence="1" type="ORF">METZ01_LOCUS30126</name>
</gene>
<evidence type="ECO:0000313" key="1">
    <source>
        <dbReference type="EMBL" id="SUZ77272.1"/>
    </source>
</evidence>
<proteinExistence type="predicted"/>
<dbReference type="AlphaFoldDB" id="A0A381QD73"/>
<dbReference type="EMBL" id="UINC01001310">
    <property type="protein sequence ID" value="SUZ77272.1"/>
    <property type="molecule type" value="Genomic_DNA"/>
</dbReference>